<feature type="signal peptide" evidence="6">
    <location>
        <begin position="1"/>
        <end position="33"/>
    </location>
</feature>
<dbReference type="RefSeq" id="WP_315875627.1">
    <property type="nucleotide sequence ID" value="NZ_JAWCTQ010000001.1"/>
</dbReference>
<dbReference type="PROSITE" id="PS50240">
    <property type="entry name" value="TRYPSIN_DOM"/>
    <property type="match status" value="1"/>
</dbReference>
<proteinExistence type="inferred from homology"/>
<dbReference type="Pfam" id="PF00089">
    <property type="entry name" value="Trypsin"/>
    <property type="match status" value="1"/>
</dbReference>
<dbReference type="InterPro" id="IPR001254">
    <property type="entry name" value="Trypsin_dom"/>
</dbReference>
<dbReference type="SMART" id="SM00020">
    <property type="entry name" value="Tryp_SPc"/>
    <property type="match status" value="1"/>
</dbReference>
<feature type="compositionally biased region" description="Polar residues" evidence="5">
    <location>
        <begin position="31"/>
        <end position="47"/>
    </location>
</feature>
<evidence type="ECO:0000256" key="6">
    <source>
        <dbReference type="SAM" id="SignalP"/>
    </source>
</evidence>
<dbReference type="PRINTS" id="PR00722">
    <property type="entry name" value="CHYMOTRYPSIN"/>
</dbReference>
<comment type="caution">
    <text evidence="8">The sequence shown here is derived from an EMBL/GenBank/DDBJ whole genome shotgun (WGS) entry which is preliminary data.</text>
</comment>
<feature type="chain" id="PRO_5045843552" evidence="6">
    <location>
        <begin position="34"/>
        <end position="593"/>
    </location>
</feature>
<feature type="domain" description="Peptidase S1" evidence="7">
    <location>
        <begin position="92"/>
        <end position="339"/>
    </location>
</feature>
<gene>
    <name evidence="8" type="ORF">RND61_00805</name>
</gene>
<protein>
    <submittedName>
        <fullName evidence="8">Trypsin-like serine protease</fullName>
        <ecNumber evidence="8">3.4.21.-</ecNumber>
    </submittedName>
</protein>
<keyword evidence="9" id="KW-1185">Reference proteome</keyword>
<reference evidence="8 9" key="1">
    <citation type="submission" date="2023-09" db="EMBL/GenBank/DDBJ databases">
        <title>Streptomyces sp. nov.: A antagonism against Alternaria gaisen Producing Streptochlin, Isolated from Tamarix root soil.</title>
        <authorList>
            <person name="Chen Y."/>
        </authorList>
    </citation>
    <scope>NUCLEOTIDE SEQUENCE [LARGE SCALE GENOMIC DNA]</scope>
    <source>
        <strain evidence="8 9">TRM76323</strain>
    </source>
</reference>
<dbReference type="Proteomes" id="UP001250181">
    <property type="component" value="Unassembled WGS sequence"/>
</dbReference>
<evidence type="ECO:0000259" key="7">
    <source>
        <dbReference type="PROSITE" id="PS50240"/>
    </source>
</evidence>
<keyword evidence="4 8" id="KW-0378">Hydrolase</keyword>
<dbReference type="InterPro" id="IPR028994">
    <property type="entry name" value="Integrin_alpha_N"/>
</dbReference>
<dbReference type="InterPro" id="IPR043504">
    <property type="entry name" value="Peptidase_S1_PA_chymotrypsin"/>
</dbReference>
<keyword evidence="4" id="KW-0645">Protease</keyword>
<dbReference type="PANTHER" id="PTHR24276">
    <property type="entry name" value="POLYSERASE-RELATED"/>
    <property type="match status" value="1"/>
</dbReference>
<dbReference type="InterPro" id="IPR050430">
    <property type="entry name" value="Peptidase_S1"/>
</dbReference>
<dbReference type="InterPro" id="IPR033116">
    <property type="entry name" value="TRYPSIN_SER"/>
</dbReference>
<dbReference type="EMBL" id="JAWCTQ010000001">
    <property type="protein sequence ID" value="MDT9680634.1"/>
    <property type="molecule type" value="Genomic_DNA"/>
</dbReference>
<feature type="region of interest" description="Disordered" evidence="5">
    <location>
        <begin position="65"/>
        <end position="88"/>
    </location>
</feature>
<evidence type="ECO:0000313" key="9">
    <source>
        <dbReference type="Proteomes" id="UP001250181"/>
    </source>
</evidence>
<evidence type="ECO:0000256" key="4">
    <source>
        <dbReference type="RuleBase" id="RU363034"/>
    </source>
</evidence>
<dbReference type="SUPFAM" id="SSF50494">
    <property type="entry name" value="Trypsin-like serine proteases"/>
    <property type="match status" value="1"/>
</dbReference>
<name>A0ABU3QCY3_9ACTN</name>
<dbReference type="EC" id="3.4.21.-" evidence="8"/>
<dbReference type="GO" id="GO:0016787">
    <property type="term" value="F:hydrolase activity"/>
    <property type="evidence" value="ECO:0007669"/>
    <property type="project" value="UniProtKB-KW"/>
</dbReference>
<dbReference type="SUPFAM" id="SSF69318">
    <property type="entry name" value="Integrin alpha N-terminal domain"/>
    <property type="match status" value="1"/>
</dbReference>
<dbReference type="InterPro" id="IPR018114">
    <property type="entry name" value="TRYPSIN_HIS"/>
</dbReference>
<evidence type="ECO:0000256" key="3">
    <source>
        <dbReference type="ARBA" id="ARBA00023157"/>
    </source>
</evidence>
<dbReference type="InterPro" id="IPR009003">
    <property type="entry name" value="Peptidase_S1_PA"/>
</dbReference>
<dbReference type="Pfam" id="PF13517">
    <property type="entry name" value="FG-GAP_3"/>
    <property type="match status" value="1"/>
</dbReference>
<dbReference type="Gene3D" id="2.40.10.10">
    <property type="entry name" value="Trypsin-like serine proteases"/>
    <property type="match status" value="1"/>
</dbReference>
<organism evidence="8 9">
    <name type="scientific">Streptomyces tamarix</name>
    <dbReference type="NCBI Taxonomy" id="3078565"/>
    <lineage>
        <taxon>Bacteria</taxon>
        <taxon>Bacillati</taxon>
        <taxon>Actinomycetota</taxon>
        <taxon>Actinomycetes</taxon>
        <taxon>Kitasatosporales</taxon>
        <taxon>Streptomycetaceae</taxon>
        <taxon>Streptomyces</taxon>
    </lineage>
</organism>
<dbReference type="InterPro" id="IPR001314">
    <property type="entry name" value="Peptidase_S1A"/>
</dbReference>
<keyword evidence="2 6" id="KW-0732">Signal</keyword>
<dbReference type="PROSITE" id="PS00134">
    <property type="entry name" value="TRYPSIN_HIS"/>
    <property type="match status" value="1"/>
</dbReference>
<keyword evidence="3" id="KW-1015">Disulfide bond</keyword>
<dbReference type="PROSITE" id="PS00135">
    <property type="entry name" value="TRYPSIN_SER"/>
    <property type="match status" value="1"/>
</dbReference>
<evidence type="ECO:0000313" key="8">
    <source>
        <dbReference type="EMBL" id="MDT9680634.1"/>
    </source>
</evidence>
<evidence type="ECO:0000256" key="1">
    <source>
        <dbReference type="ARBA" id="ARBA00007664"/>
    </source>
</evidence>
<dbReference type="PANTHER" id="PTHR24276:SF98">
    <property type="entry name" value="FI18310P1-RELATED"/>
    <property type="match status" value="1"/>
</dbReference>
<comment type="similarity">
    <text evidence="1">Belongs to the peptidase S1 family.</text>
</comment>
<evidence type="ECO:0000256" key="5">
    <source>
        <dbReference type="SAM" id="MobiDB-lite"/>
    </source>
</evidence>
<accession>A0ABU3QCY3</accession>
<dbReference type="InterPro" id="IPR013517">
    <property type="entry name" value="FG-GAP"/>
</dbReference>
<dbReference type="CDD" id="cd00190">
    <property type="entry name" value="Tryp_SPc"/>
    <property type="match status" value="1"/>
</dbReference>
<feature type="region of interest" description="Disordered" evidence="5">
    <location>
        <begin position="28"/>
        <end position="49"/>
    </location>
</feature>
<keyword evidence="4" id="KW-0720">Serine protease</keyword>
<evidence type="ECO:0000256" key="2">
    <source>
        <dbReference type="ARBA" id="ARBA00022729"/>
    </source>
</evidence>
<sequence>MSSPRQRTRIVLPAVLAALAVGGATLAASPASATDGPQLSETRQTPDVASEAELSAKARAFFEAEAKSGSADRPNAMRSGDAASAPKADPKIIGGVNAPFGEAPWMTQLYGTDPVTGEGFFCGGALIAPAKVLTAAHCVDGADWTEYGLVVAGATTLAELDEKGDLVTHGGQAARVSRQWVHPSYDGDIRNDIAVLTLDRPLRVKTLQTVTSSDTASYAPGTTGTVYGWGRTSGTPGSDISQYLKKASVPIQGDAKCTSFPAGAEYFVAGEMFCAGKPAGGTDATTISPCNGDSGGPLIVNGRIAGVVSWGVADCIEKGAHSVFAKVSTYAGKVNQIVADANLTDDNKADLFARRKDNADGFVFPSRGTSLGSPRFRDNFSGINLVRQTDLDRDSTQDIVYRTSNGDLRWNRIEFRASEGMFEGVDTRIGTGWSKVKSITFPGDVTGDGLADMLTVDYAGILWTYPGKGNGTWGTRLKGGSGWASYVVVGNGDYSGDGKADMLVRDTSARLWMYLGRGVANAPFSNQRVQVGTGWNFTAYVAPGDVTGDGAADLVVRDKAGALHLYPSRNSPTVPFKSRYTIGSGWNSYDIIS</sequence>